<reference evidence="1 2" key="1">
    <citation type="submission" date="2016-02" db="EMBL/GenBank/DDBJ databases">
        <title>Comparative genomic and transcriptomic foundation for Pichia pastoris.</title>
        <authorList>
            <person name="Love K.R."/>
            <person name="Shah K.A."/>
            <person name="Whittaker C.A."/>
            <person name="Wu J."/>
            <person name="Bartlett M.C."/>
            <person name="Ma D."/>
            <person name="Leeson R.L."/>
            <person name="Priest M."/>
            <person name="Young S.K."/>
            <person name="Love J.C."/>
        </authorList>
    </citation>
    <scope>NUCLEOTIDE SEQUENCE [LARGE SCALE GENOMIC DNA]</scope>
    <source>
        <strain evidence="1 2">ATCC 28485</strain>
    </source>
</reference>
<evidence type="ECO:0000313" key="1">
    <source>
        <dbReference type="EMBL" id="ANZ77672.1"/>
    </source>
</evidence>
<name>A0A1B2JI66_PICPA</name>
<keyword evidence="2" id="KW-1185">Reference proteome</keyword>
<sequence length="472" mass="55494">MDPDIAWEYTKPDFLFDDDTVCFTIFYLHPYHTDVLGKLSKLFDQLTIQLDPYIKHYPWLNAVPKMILEKKDNYHYIYGELNYQDAFEDAWLLLQVLIKFTSRDDNLYLHAFDQNGEILLIELHDEIPRWLNSSNGGNRCWINNRQVLVIPESYEPNEGLKLKDSLEFLLNFPFKCLKLELPSIISEFPKRALQLIHTQKALVDNKTCSLIISNLSPSQMAQAINEYSKLHPHPSFLPASNGVDKPETIYIQLPYLLSTYLDFSTNSFDEDVALEKKGWILQQSIQSYLNEHNLNFQEKEISEHELVKHNETILQDPLQSELKRLEIISHHVKPKHIELTQDGEDDAWIEEFREVFSNLNRQSHSTNTVNDEKEHDNAEGPILSGEREAAEKNEDSITREYLKEQNIDIDEDDFFEFFCKEALKMDDKAMETLINYQPEHDIEDEDFSDDEDEKIDSEQFKLIQNLLRSMKH</sequence>
<dbReference type="InterPro" id="IPR010770">
    <property type="entry name" value="Ecd"/>
</dbReference>
<gene>
    <name evidence="1" type="ORF">ATY40_BA7504886</name>
</gene>
<accession>A0A1B2JI66</accession>
<dbReference type="GO" id="GO:0005634">
    <property type="term" value="C:nucleus"/>
    <property type="evidence" value="ECO:0007669"/>
    <property type="project" value="TreeGrafter"/>
</dbReference>
<proteinExistence type="predicted"/>
<organism evidence="1 2">
    <name type="scientific">Komagataella pastoris</name>
    <name type="common">Yeast</name>
    <name type="synonym">Pichia pastoris</name>
    <dbReference type="NCBI Taxonomy" id="4922"/>
    <lineage>
        <taxon>Eukaryota</taxon>
        <taxon>Fungi</taxon>
        <taxon>Dikarya</taxon>
        <taxon>Ascomycota</taxon>
        <taxon>Saccharomycotina</taxon>
        <taxon>Pichiomycetes</taxon>
        <taxon>Pichiales</taxon>
        <taxon>Pichiaceae</taxon>
        <taxon>Komagataella</taxon>
    </lineage>
</organism>
<dbReference type="EMBL" id="CP014587">
    <property type="protein sequence ID" value="ANZ77672.1"/>
    <property type="molecule type" value="Genomic_DNA"/>
</dbReference>
<dbReference type="PANTHER" id="PTHR13060:SF0">
    <property type="entry name" value="PROTEIN ECDYSONELESS HOMOLOG"/>
    <property type="match status" value="1"/>
</dbReference>
<dbReference type="Proteomes" id="UP000094565">
    <property type="component" value="Chromosome 4"/>
</dbReference>
<evidence type="ECO:0000313" key="2">
    <source>
        <dbReference type="Proteomes" id="UP000094565"/>
    </source>
</evidence>
<dbReference type="AlphaFoldDB" id="A0A1B2JI66"/>
<dbReference type="OrthoDB" id="27237at2759"/>
<dbReference type="PANTHER" id="PTHR13060">
    <property type="entry name" value="SGT1 PROTEIN HSGT1 SUPPRESSOR OF GCR2"/>
    <property type="match status" value="1"/>
</dbReference>
<protein>
    <submittedName>
        <fullName evidence="1">BA75_04886T0</fullName>
    </submittedName>
</protein>
<dbReference type="Pfam" id="PF07093">
    <property type="entry name" value="SGT1"/>
    <property type="match status" value="1"/>
</dbReference>